<reference evidence="1 2" key="1">
    <citation type="journal article" date="2019" name="Int. J. Syst. Evol. Microbiol.">
        <title>The Global Catalogue of Microorganisms (GCM) 10K type strain sequencing project: providing services to taxonomists for standard genome sequencing and annotation.</title>
        <authorList>
            <consortium name="The Broad Institute Genomics Platform"/>
            <consortium name="The Broad Institute Genome Sequencing Center for Infectious Disease"/>
            <person name="Wu L."/>
            <person name="Ma J."/>
        </authorList>
    </citation>
    <scope>NUCLEOTIDE SEQUENCE [LARGE SCALE GENOMIC DNA]</scope>
    <source>
        <strain evidence="1 2">JCM 16114</strain>
    </source>
</reference>
<sequence>MDWSHGAGRVETSAAIIDRLTYNATIIESETDSYRLACTRAQQTGVTG</sequence>
<dbReference type="Proteomes" id="UP001499843">
    <property type="component" value="Unassembled WGS sequence"/>
</dbReference>
<comment type="caution">
    <text evidence="1">The sequence shown here is derived from an EMBL/GenBank/DDBJ whole genome shotgun (WGS) entry which is preliminary data.</text>
</comment>
<accession>A0ABN3D207</accession>
<name>A0ABN3D207_9ACTN</name>
<proteinExistence type="predicted"/>
<evidence type="ECO:0000313" key="1">
    <source>
        <dbReference type="EMBL" id="GAA2215668.1"/>
    </source>
</evidence>
<evidence type="ECO:0000313" key="2">
    <source>
        <dbReference type="Proteomes" id="UP001499843"/>
    </source>
</evidence>
<dbReference type="EMBL" id="BAAAQX010000053">
    <property type="protein sequence ID" value="GAA2215668.1"/>
    <property type="molecule type" value="Genomic_DNA"/>
</dbReference>
<evidence type="ECO:0008006" key="3">
    <source>
        <dbReference type="Google" id="ProtNLM"/>
    </source>
</evidence>
<gene>
    <name evidence="1" type="ORF">GCM10009850_111360</name>
</gene>
<organism evidence="1 2">
    <name type="scientific">Nonomuraea monospora</name>
    <dbReference type="NCBI Taxonomy" id="568818"/>
    <lineage>
        <taxon>Bacteria</taxon>
        <taxon>Bacillati</taxon>
        <taxon>Actinomycetota</taxon>
        <taxon>Actinomycetes</taxon>
        <taxon>Streptosporangiales</taxon>
        <taxon>Streptosporangiaceae</taxon>
        <taxon>Nonomuraea</taxon>
    </lineage>
</organism>
<keyword evidence="2" id="KW-1185">Reference proteome</keyword>
<protein>
    <recommendedName>
        <fullName evidence="3">IstB-like ATP-binding protein domain-containing protein</fullName>
    </recommendedName>
</protein>